<dbReference type="CDD" id="cd00590">
    <property type="entry name" value="RRM_SF"/>
    <property type="match status" value="1"/>
</dbReference>
<dbReference type="Gene3D" id="3.30.70.330">
    <property type="match status" value="1"/>
</dbReference>
<comment type="caution">
    <text evidence="6">The sequence shown here is derived from an EMBL/GenBank/DDBJ whole genome shotgun (WGS) entry which is preliminary data.</text>
</comment>
<dbReference type="InterPro" id="IPR050907">
    <property type="entry name" value="SRSF"/>
</dbReference>
<dbReference type="Proteomes" id="UP001151760">
    <property type="component" value="Unassembled WGS sequence"/>
</dbReference>
<keyword evidence="6" id="KW-0808">Transferase</keyword>
<dbReference type="Pfam" id="PF00076">
    <property type="entry name" value="RRM_1"/>
    <property type="match status" value="1"/>
</dbReference>
<protein>
    <submittedName>
        <fullName evidence="6">RNA-directed DNA polymerase, eukaryota</fullName>
    </submittedName>
</protein>
<evidence type="ECO:0000313" key="6">
    <source>
        <dbReference type="EMBL" id="GJT93233.1"/>
    </source>
</evidence>
<feature type="non-terminal residue" evidence="6">
    <location>
        <position position="244"/>
    </location>
</feature>
<evidence type="ECO:0000256" key="2">
    <source>
        <dbReference type="ARBA" id="ARBA00022728"/>
    </source>
</evidence>
<dbReference type="PANTHER" id="PTHR23147">
    <property type="entry name" value="SERINE/ARGININE RICH SPLICING FACTOR"/>
    <property type="match status" value="1"/>
</dbReference>
<dbReference type="GO" id="GO:0003964">
    <property type="term" value="F:RNA-directed DNA polymerase activity"/>
    <property type="evidence" value="ECO:0007669"/>
    <property type="project" value="UniProtKB-KW"/>
</dbReference>
<keyword evidence="1" id="KW-0507">mRNA processing</keyword>
<name>A0ABQ5I1F7_9ASTR</name>
<evidence type="ECO:0000313" key="7">
    <source>
        <dbReference type="Proteomes" id="UP001151760"/>
    </source>
</evidence>
<dbReference type="InterPro" id="IPR000504">
    <property type="entry name" value="RRM_dom"/>
</dbReference>
<dbReference type="SUPFAM" id="SSF54928">
    <property type="entry name" value="RNA-binding domain, RBD"/>
    <property type="match status" value="1"/>
</dbReference>
<organism evidence="6 7">
    <name type="scientific">Tanacetum coccineum</name>
    <dbReference type="NCBI Taxonomy" id="301880"/>
    <lineage>
        <taxon>Eukaryota</taxon>
        <taxon>Viridiplantae</taxon>
        <taxon>Streptophyta</taxon>
        <taxon>Embryophyta</taxon>
        <taxon>Tracheophyta</taxon>
        <taxon>Spermatophyta</taxon>
        <taxon>Magnoliopsida</taxon>
        <taxon>eudicotyledons</taxon>
        <taxon>Gunneridae</taxon>
        <taxon>Pentapetalae</taxon>
        <taxon>asterids</taxon>
        <taxon>campanulids</taxon>
        <taxon>Asterales</taxon>
        <taxon>Asteraceae</taxon>
        <taxon>Asteroideae</taxon>
        <taxon>Anthemideae</taxon>
        <taxon>Anthemidinae</taxon>
        <taxon>Tanacetum</taxon>
    </lineage>
</organism>
<sequence>MFLQRSLEDHVIRVSKSVFVTNFLDNYGSRDLWKLCEAYGKVVDVFIHIRMSKAGKRFAFVRFIKVDDIAWLIGNLCTLWVGRYHLHANAVRYERPSKPHQTSRFPHYNDHSPPGSYAAVVKDYNTKNNPSNSSPNTPALVLEDSCSIVRDLSRHVMGKVKDLNSIPNLLTLLSKEGFSEVKLSYLGGMWVLIELVNVATKMKLLQHTGVTSWFNVIQAAKHDFVSDERVVWVDIEENLVSSFA</sequence>
<keyword evidence="7" id="KW-1185">Reference proteome</keyword>
<gene>
    <name evidence="6" type="ORF">Tco_1082078</name>
</gene>
<reference evidence="6" key="1">
    <citation type="journal article" date="2022" name="Int. J. Mol. Sci.">
        <title>Draft Genome of Tanacetum Coccineum: Genomic Comparison of Closely Related Tanacetum-Family Plants.</title>
        <authorList>
            <person name="Yamashiro T."/>
            <person name="Shiraishi A."/>
            <person name="Nakayama K."/>
            <person name="Satake H."/>
        </authorList>
    </citation>
    <scope>NUCLEOTIDE SEQUENCE</scope>
</reference>
<accession>A0ABQ5I1F7</accession>
<evidence type="ECO:0000256" key="4">
    <source>
        <dbReference type="PROSITE-ProRule" id="PRU00176"/>
    </source>
</evidence>
<dbReference type="InterPro" id="IPR012677">
    <property type="entry name" value="Nucleotide-bd_a/b_plait_sf"/>
</dbReference>
<reference evidence="6" key="2">
    <citation type="submission" date="2022-01" db="EMBL/GenBank/DDBJ databases">
        <authorList>
            <person name="Yamashiro T."/>
            <person name="Shiraishi A."/>
            <person name="Satake H."/>
            <person name="Nakayama K."/>
        </authorList>
    </citation>
    <scope>NUCLEOTIDE SEQUENCE</scope>
</reference>
<feature type="domain" description="RRM" evidence="5">
    <location>
        <begin position="16"/>
        <end position="98"/>
    </location>
</feature>
<proteinExistence type="predicted"/>
<keyword evidence="6" id="KW-0695">RNA-directed DNA polymerase</keyword>
<evidence type="ECO:0000256" key="1">
    <source>
        <dbReference type="ARBA" id="ARBA00022664"/>
    </source>
</evidence>
<dbReference type="PROSITE" id="PS50102">
    <property type="entry name" value="RRM"/>
    <property type="match status" value="1"/>
</dbReference>
<evidence type="ECO:0000256" key="3">
    <source>
        <dbReference type="ARBA" id="ARBA00023187"/>
    </source>
</evidence>
<dbReference type="EMBL" id="BQNB010020183">
    <property type="protein sequence ID" value="GJT93233.1"/>
    <property type="molecule type" value="Genomic_DNA"/>
</dbReference>
<keyword evidence="3" id="KW-0508">mRNA splicing</keyword>
<keyword evidence="6" id="KW-0548">Nucleotidyltransferase</keyword>
<keyword evidence="4" id="KW-0694">RNA-binding</keyword>
<dbReference type="InterPro" id="IPR035979">
    <property type="entry name" value="RBD_domain_sf"/>
</dbReference>
<keyword evidence="2" id="KW-0747">Spliceosome</keyword>
<evidence type="ECO:0000259" key="5">
    <source>
        <dbReference type="PROSITE" id="PS50102"/>
    </source>
</evidence>